<evidence type="ECO:0000313" key="2">
    <source>
        <dbReference type="Proteomes" id="UP000569018"/>
    </source>
</evidence>
<accession>A0A6V8Q7U9</accession>
<dbReference type="AlphaFoldDB" id="A0A6V8Q7U9"/>
<sequence>DFRILTQDLLNTRTGEGIVVELTIFYFDCIGDIGQIPHMVCDPTTGVDKHPIASRAHEKGHVLI</sequence>
<evidence type="ECO:0000313" key="1">
    <source>
        <dbReference type="EMBL" id="GFP40677.1"/>
    </source>
</evidence>
<protein>
    <submittedName>
        <fullName evidence="1">Uncharacterized protein</fullName>
    </submittedName>
</protein>
<proteinExistence type="predicted"/>
<feature type="non-terminal residue" evidence="1">
    <location>
        <position position="1"/>
    </location>
</feature>
<dbReference type="Proteomes" id="UP000569018">
    <property type="component" value="Unassembled WGS sequence"/>
</dbReference>
<gene>
    <name evidence="1" type="ORF">HKBW3S47_02374</name>
</gene>
<comment type="caution">
    <text evidence="1">The sequence shown here is derived from an EMBL/GenBank/DDBJ whole genome shotgun (WGS) entry which is preliminary data.</text>
</comment>
<dbReference type="EMBL" id="BLSD01000390">
    <property type="protein sequence ID" value="GFP40677.1"/>
    <property type="molecule type" value="Genomic_DNA"/>
</dbReference>
<name>A0A6V8Q7U9_9ACTN</name>
<organism evidence="1 2">
    <name type="scientific">Candidatus Hakubella thermalkaliphila</name>
    <dbReference type="NCBI Taxonomy" id="2754717"/>
    <lineage>
        <taxon>Bacteria</taxon>
        <taxon>Bacillati</taxon>
        <taxon>Actinomycetota</taxon>
        <taxon>Actinomycetota incertae sedis</taxon>
        <taxon>Candidatus Hakubellales</taxon>
        <taxon>Candidatus Hakubellaceae</taxon>
        <taxon>Candidatus Hakubella</taxon>
    </lineage>
</organism>
<reference evidence="1 2" key="1">
    <citation type="journal article" date="2020" name="Front. Microbiol.">
        <title>Single-cell genomics of novel Actinobacteria with the Wood-Ljungdahl pathway discovered in a serpentinizing system.</title>
        <authorList>
            <person name="Merino N."/>
            <person name="Kawai M."/>
            <person name="Boyd E.S."/>
            <person name="Colman D.R."/>
            <person name="McGlynn S.E."/>
            <person name="Nealson K.H."/>
            <person name="Kurokawa K."/>
            <person name="Hongoh Y."/>
        </authorList>
    </citation>
    <scope>NUCLEOTIDE SEQUENCE [LARGE SCALE GENOMIC DNA]</scope>
    <source>
        <strain evidence="1 2">S47</strain>
    </source>
</reference>